<dbReference type="EMBL" id="BART01012970">
    <property type="protein sequence ID" value="GAG87598.1"/>
    <property type="molecule type" value="Genomic_DNA"/>
</dbReference>
<accession>X1BTS6</accession>
<evidence type="ECO:0000259" key="1">
    <source>
        <dbReference type="Pfam" id="PF20123"/>
    </source>
</evidence>
<dbReference type="InterPro" id="IPR045406">
    <property type="entry name" value="DUF6513"/>
</dbReference>
<proteinExistence type="predicted"/>
<protein>
    <recommendedName>
        <fullName evidence="1">DUF6513 domain-containing protein</fullName>
    </recommendedName>
</protein>
<feature type="domain" description="DUF6513" evidence="1">
    <location>
        <begin position="5"/>
        <end position="89"/>
    </location>
</feature>
<organism evidence="2">
    <name type="scientific">marine sediment metagenome</name>
    <dbReference type="NCBI Taxonomy" id="412755"/>
    <lineage>
        <taxon>unclassified sequences</taxon>
        <taxon>metagenomes</taxon>
        <taxon>ecological metagenomes</taxon>
    </lineage>
</organism>
<comment type="caution">
    <text evidence="2">The sequence shown here is derived from an EMBL/GenBank/DDBJ whole genome shotgun (WGS) entry which is preliminary data.</text>
</comment>
<gene>
    <name evidence="2" type="ORF">S01H4_26788</name>
</gene>
<name>X1BTS6_9ZZZZ</name>
<feature type="non-terminal residue" evidence="2">
    <location>
        <position position="130"/>
    </location>
</feature>
<sequence>MININILIITGIQSLQTAQKIANETENHFIDVLKAAISVSAFLTEDLTNQLLLEEKLNQYDIILLPGFIQWDTSNLEKKFSIPIRKGPRFLSDLHSILKKVEDLNLSNTIPACDLLKFSGEDQYEEIVKN</sequence>
<reference evidence="2" key="1">
    <citation type="journal article" date="2014" name="Front. Microbiol.">
        <title>High frequency of phylogenetically diverse reductive dehalogenase-homologous genes in deep subseafloor sedimentary metagenomes.</title>
        <authorList>
            <person name="Kawai M."/>
            <person name="Futagami T."/>
            <person name="Toyoda A."/>
            <person name="Takaki Y."/>
            <person name="Nishi S."/>
            <person name="Hori S."/>
            <person name="Arai W."/>
            <person name="Tsubouchi T."/>
            <person name="Morono Y."/>
            <person name="Uchiyama I."/>
            <person name="Ito T."/>
            <person name="Fujiyama A."/>
            <person name="Inagaki F."/>
            <person name="Takami H."/>
        </authorList>
    </citation>
    <scope>NUCLEOTIDE SEQUENCE</scope>
    <source>
        <strain evidence="2">Expedition CK06-06</strain>
    </source>
</reference>
<evidence type="ECO:0000313" key="2">
    <source>
        <dbReference type="EMBL" id="GAG87598.1"/>
    </source>
</evidence>
<dbReference type="AlphaFoldDB" id="X1BTS6"/>
<dbReference type="Pfam" id="PF20123">
    <property type="entry name" value="DUF6513"/>
    <property type="match status" value="1"/>
</dbReference>